<sequence length="134" mass="15728">QILLSSIFKNQITKLIISIDSNKMELYTMKNICNYIFTVFINLTHLIFHDASYINNARLLFNIPSSSFSSSSLLVLNIKVQTFDMCLYILDGRFDQLHTLYIEMANIFHPLEEIENQRKIPNLKCFVFLLQFHS</sequence>
<feature type="non-terminal residue" evidence="1">
    <location>
        <position position="1"/>
    </location>
</feature>
<dbReference type="EMBL" id="CAJOAX010054095">
    <property type="protein sequence ID" value="CAF4322919.1"/>
    <property type="molecule type" value="Genomic_DNA"/>
</dbReference>
<proteinExistence type="predicted"/>
<dbReference type="AlphaFoldDB" id="A0A820JET3"/>
<reference evidence="1" key="1">
    <citation type="submission" date="2021-02" db="EMBL/GenBank/DDBJ databases">
        <authorList>
            <person name="Nowell W R."/>
        </authorList>
    </citation>
    <scope>NUCLEOTIDE SEQUENCE</scope>
</reference>
<evidence type="ECO:0000313" key="2">
    <source>
        <dbReference type="Proteomes" id="UP000663823"/>
    </source>
</evidence>
<protein>
    <submittedName>
        <fullName evidence="1">Uncharacterized protein</fullName>
    </submittedName>
</protein>
<comment type="caution">
    <text evidence="1">The sequence shown here is derived from an EMBL/GenBank/DDBJ whole genome shotgun (WGS) entry which is preliminary data.</text>
</comment>
<accession>A0A820JET3</accession>
<organism evidence="1 2">
    <name type="scientific">Rotaria sordida</name>
    <dbReference type="NCBI Taxonomy" id="392033"/>
    <lineage>
        <taxon>Eukaryota</taxon>
        <taxon>Metazoa</taxon>
        <taxon>Spiralia</taxon>
        <taxon>Gnathifera</taxon>
        <taxon>Rotifera</taxon>
        <taxon>Eurotatoria</taxon>
        <taxon>Bdelloidea</taxon>
        <taxon>Philodinida</taxon>
        <taxon>Philodinidae</taxon>
        <taxon>Rotaria</taxon>
    </lineage>
</organism>
<gene>
    <name evidence="1" type="ORF">OTI717_LOCUS42712</name>
</gene>
<evidence type="ECO:0000313" key="1">
    <source>
        <dbReference type="EMBL" id="CAF4322919.1"/>
    </source>
</evidence>
<name>A0A820JET3_9BILA</name>
<dbReference type="Proteomes" id="UP000663823">
    <property type="component" value="Unassembled WGS sequence"/>
</dbReference>